<evidence type="ECO:0000313" key="1">
    <source>
        <dbReference type="EMBL" id="GGG58407.1"/>
    </source>
</evidence>
<reference evidence="1" key="2">
    <citation type="submission" date="2020-09" db="EMBL/GenBank/DDBJ databases">
        <authorList>
            <person name="Sun Q."/>
            <person name="Zhou Y."/>
        </authorList>
    </citation>
    <scope>NUCLEOTIDE SEQUENCE</scope>
    <source>
        <strain evidence="1">CGMCC 1.12751</strain>
    </source>
</reference>
<protein>
    <recommendedName>
        <fullName evidence="3">Phosphoribosylpyrophosphate synthetase</fullName>
    </recommendedName>
</protein>
<dbReference type="EMBL" id="BMFQ01000004">
    <property type="protein sequence ID" value="GGG58407.1"/>
    <property type="molecule type" value="Genomic_DNA"/>
</dbReference>
<accession>A0A917LUM3</accession>
<reference evidence="1" key="1">
    <citation type="journal article" date="2014" name="Int. J. Syst. Evol. Microbiol.">
        <title>Complete genome sequence of Corynebacterium casei LMG S-19264T (=DSM 44701T), isolated from a smear-ripened cheese.</title>
        <authorList>
            <consortium name="US DOE Joint Genome Institute (JGI-PGF)"/>
            <person name="Walter F."/>
            <person name="Albersmeier A."/>
            <person name="Kalinowski J."/>
            <person name="Ruckert C."/>
        </authorList>
    </citation>
    <scope>NUCLEOTIDE SEQUENCE</scope>
    <source>
        <strain evidence="1">CGMCC 1.12751</strain>
    </source>
</reference>
<name>A0A917LUM3_9FLAO</name>
<dbReference type="RefSeq" id="WP_188466627.1">
    <property type="nucleotide sequence ID" value="NZ_BMFQ01000004.1"/>
</dbReference>
<comment type="caution">
    <text evidence="1">The sequence shown here is derived from an EMBL/GenBank/DDBJ whole genome shotgun (WGS) entry which is preliminary data.</text>
</comment>
<evidence type="ECO:0008006" key="3">
    <source>
        <dbReference type="Google" id="ProtNLM"/>
    </source>
</evidence>
<gene>
    <name evidence="1" type="ORF">GCM10010976_31520</name>
</gene>
<organism evidence="1 2">
    <name type="scientific">Bizionia arctica</name>
    <dbReference type="NCBI Taxonomy" id="1495645"/>
    <lineage>
        <taxon>Bacteria</taxon>
        <taxon>Pseudomonadati</taxon>
        <taxon>Bacteroidota</taxon>
        <taxon>Flavobacteriia</taxon>
        <taxon>Flavobacteriales</taxon>
        <taxon>Flavobacteriaceae</taxon>
        <taxon>Bizionia</taxon>
    </lineage>
</organism>
<dbReference type="AlphaFoldDB" id="A0A917LUM3"/>
<dbReference type="Proteomes" id="UP000625976">
    <property type="component" value="Unassembled WGS sequence"/>
</dbReference>
<evidence type="ECO:0000313" key="2">
    <source>
        <dbReference type="Proteomes" id="UP000625976"/>
    </source>
</evidence>
<keyword evidence="2" id="KW-1185">Reference proteome</keyword>
<sequence length="107" mass="12548">MQQERNELDVIKKYQDKGYTSNFKCENDLLIELESKNTYQPEQITIEREHRFEGLSNPSDMSILYIIKTDDDFKGMVTASYGAKSDTDVDDFFKRIPKQNDHSNDDI</sequence>
<proteinExistence type="predicted"/>